<evidence type="ECO:0000313" key="3">
    <source>
        <dbReference type="Proteomes" id="UP000298325"/>
    </source>
</evidence>
<accession>A0A4Z1C5K6</accession>
<dbReference type="Pfam" id="PF03473">
    <property type="entry name" value="MOSC"/>
    <property type="match status" value="1"/>
</dbReference>
<protein>
    <submittedName>
        <fullName evidence="2">MOSC domain-containing protein</fullName>
    </submittedName>
</protein>
<dbReference type="SUPFAM" id="SSF50800">
    <property type="entry name" value="PK beta-barrel domain-like"/>
    <property type="match status" value="1"/>
</dbReference>
<feature type="domain" description="MOSC" evidence="1">
    <location>
        <begin position="114"/>
        <end position="261"/>
    </location>
</feature>
<dbReference type="InterPro" id="IPR011037">
    <property type="entry name" value="Pyrv_Knase-like_insert_dom_sf"/>
</dbReference>
<dbReference type="PANTHER" id="PTHR14237:SF19">
    <property type="entry name" value="MITOCHONDRIAL AMIDOXIME REDUCING COMPONENT 1"/>
    <property type="match status" value="1"/>
</dbReference>
<dbReference type="PROSITE" id="PS51340">
    <property type="entry name" value="MOSC"/>
    <property type="match status" value="1"/>
</dbReference>
<evidence type="ECO:0000313" key="2">
    <source>
        <dbReference type="EMBL" id="TGN41781.1"/>
    </source>
</evidence>
<dbReference type="EMBL" id="SRPF01000001">
    <property type="protein sequence ID" value="TGN41781.1"/>
    <property type="molecule type" value="Genomic_DNA"/>
</dbReference>
<dbReference type="GO" id="GO:0003824">
    <property type="term" value="F:catalytic activity"/>
    <property type="evidence" value="ECO:0007669"/>
    <property type="project" value="InterPro"/>
</dbReference>
<gene>
    <name evidence="2" type="ORF">E5Q11_04450</name>
</gene>
<dbReference type="InterPro" id="IPR005303">
    <property type="entry name" value="MOCOS_middle"/>
</dbReference>
<comment type="caution">
    <text evidence="2">The sequence shown here is derived from an EMBL/GenBank/DDBJ whole genome shotgun (WGS) entry which is preliminary data.</text>
</comment>
<dbReference type="GO" id="GO:0030170">
    <property type="term" value="F:pyridoxal phosphate binding"/>
    <property type="evidence" value="ECO:0007669"/>
    <property type="project" value="InterPro"/>
</dbReference>
<evidence type="ECO:0000259" key="1">
    <source>
        <dbReference type="PROSITE" id="PS51340"/>
    </source>
</evidence>
<dbReference type="PANTHER" id="PTHR14237">
    <property type="entry name" value="MOLYBDOPTERIN COFACTOR SULFURASE MOSC"/>
    <property type="match status" value="1"/>
</dbReference>
<name>A0A4Z1C5K6_9GAMM</name>
<keyword evidence="3" id="KW-1185">Reference proteome</keyword>
<dbReference type="Proteomes" id="UP000298325">
    <property type="component" value="Unassembled WGS sequence"/>
</dbReference>
<dbReference type="AlphaFoldDB" id="A0A4Z1C5K6"/>
<sequence length="261" mass="28900">MHIHSLAVYPVKSLAGIAVDSMSLDEFGPQGDRRWMIVDGRQKFVTQRASPELAMVSTRFDGADVVVSIPGEGEFRLVPQADPCDVEVWRDQVNAVLGAPEASEALSRFCGKRVYFVYMNEATFRRVDPDWVPAYRRVSFADGFPFLVTNTASLDELNTRLDQPVDMRRFRPNLVISGADAWAEDGWTEMMIGDVSISLVKPCSRCILTTVNPDTGVRSPDGQPLRMLASYRKTPDGVMFGVNGVHNTRGLLSVGDRVSIV</sequence>
<dbReference type="OrthoDB" id="581532at2"/>
<dbReference type="Pfam" id="PF03476">
    <property type="entry name" value="MOSC_N"/>
    <property type="match status" value="1"/>
</dbReference>
<organism evidence="2 3">
    <name type="scientific">Marinobacter confluentis</name>
    <dbReference type="NCBI Taxonomy" id="1697557"/>
    <lineage>
        <taxon>Bacteria</taxon>
        <taxon>Pseudomonadati</taxon>
        <taxon>Pseudomonadota</taxon>
        <taxon>Gammaproteobacteria</taxon>
        <taxon>Pseudomonadales</taxon>
        <taxon>Marinobacteraceae</taxon>
        <taxon>Marinobacter</taxon>
    </lineage>
</organism>
<dbReference type="RefSeq" id="WP_135802166.1">
    <property type="nucleotide sequence ID" value="NZ_SRPF01000001.1"/>
</dbReference>
<dbReference type="GO" id="GO:0030151">
    <property type="term" value="F:molybdenum ion binding"/>
    <property type="evidence" value="ECO:0007669"/>
    <property type="project" value="InterPro"/>
</dbReference>
<dbReference type="InterPro" id="IPR005302">
    <property type="entry name" value="MoCF_Sase_C"/>
</dbReference>
<proteinExistence type="predicted"/>
<reference evidence="2 3" key="1">
    <citation type="submission" date="2019-04" db="EMBL/GenBank/DDBJ databases">
        <authorList>
            <person name="Park S."/>
            <person name="Yoon J.-H."/>
        </authorList>
    </citation>
    <scope>NUCLEOTIDE SEQUENCE [LARGE SCALE GENOMIC DNA]</scope>
    <source>
        <strain evidence="2 3">HJM-18</strain>
    </source>
</reference>
<dbReference type="SUPFAM" id="SSF141673">
    <property type="entry name" value="MOSC N-terminal domain-like"/>
    <property type="match status" value="1"/>
</dbReference>